<reference evidence="2 3" key="1">
    <citation type="submission" date="2016-11" db="EMBL/GenBank/DDBJ databases">
        <title>Trade-off between light-utilization and light-protection in marine flavobacteria.</title>
        <authorList>
            <person name="Kumagai Y."/>
        </authorList>
    </citation>
    <scope>NUCLEOTIDE SEQUENCE [LARGE SCALE GENOMIC DNA]</scope>
    <source>
        <strain evidence="2 3">JCM 17109</strain>
    </source>
</reference>
<dbReference type="RefSeq" id="WP_105983697.1">
    <property type="nucleotide sequence ID" value="NZ_MQUC01000003.1"/>
</dbReference>
<dbReference type="Pfam" id="PF04101">
    <property type="entry name" value="Glyco_tran_28_C"/>
    <property type="match status" value="1"/>
</dbReference>
<dbReference type="GO" id="GO:0016758">
    <property type="term" value="F:hexosyltransferase activity"/>
    <property type="evidence" value="ECO:0007669"/>
    <property type="project" value="InterPro"/>
</dbReference>
<evidence type="ECO:0000313" key="2">
    <source>
        <dbReference type="EMBL" id="PRP68017.1"/>
    </source>
</evidence>
<dbReference type="OrthoDB" id="9803241at2"/>
<keyword evidence="2" id="KW-0808">Transferase</keyword>
<dbReference type="InterPro" id="IPR007235">
    <property type="entry name" value="Glyco_trans_28_C"/>
</dbReference>
<accession>A0A2S9WX18</accession>
<name>A0A2S9WX18_9FLAO</name>
<dbReference type="AlphaFoldDB" id="A0A2S9WX18"/>
<protein>
    <submittedName>
        <fullName evidence="2">Glycosyltransferase</fullName>
    </submittedName>
</protein>
<proteinExistence type="predicted"/>
<dbReference type="Proteomes" id="UP000239532">
    <property type="component" value="Unassembled WGS sequence"/>
</dbReference>
<organism evidence="2 3">
    <name type="scientific">Nonlabens agnitus</name>
    <dbReference type="NCBI Taxonomy" id="870484"/>
    <lineage>
        <taxon>Bacteria</taxon>
        <taxon>Pseudomonadati</taxon>
        <taxon>Bacteroidota</taxon>
        <taxon>Flavobacteriia</taxon>
        <taxon>Flavobacteriales</taxon>
        <taxon>Flavobacteriaceae</taxon>
        <taxon>Nonlabens</taxon>
    </lineage>
</organism>
<gene>
    <name evidence="2" type="ORF">BST86_13410</name>
</gene>
<evidence type="ECO:0000313" key="3">
    <source>
        <dbReference type="Proteomes" id="UP000239532"/>
    </source>
</evidence>
<dbReference type="EMBL" id="MQUC01000003">
    <property type="protein sequence ID" value="PRP68017.1"/>
    <property type="molecule type" value="Genomic_DNA"/>
</dbReference>
<feature type="domain" description="Glycosyl transferase family 28 C-terminal" evidence="1">
    <location>
        <begin position="248"/>
        <end position="328"/>
    </location>
</feature>
<sequence length="369" mass="41647">MQISKNILVAPLNWGLGHATRCIPIIEALLDNGDRPIIASDGDALELLKKEFPNLVAVELPAYDVAYAEKGENLKLKLLKDSPKIWNAIRLEHQLLQHLILEHDLHGVISDNRLGLYTRTIPCVVMSHQLQVLSGGTTWLSTQLHLHYIKKFDACWIPDHQTAPNLTGKLSLNTDPTLHKVYLGPISRFKKSNDAKVTYDLLILLSGPEPQRSILEKKLLRQIKDYQGKVLFVAGVIEPEQRVEIKGKVTYYNYLSTSGLQKAIERSKVVLCRSGYTSIMDLCELEKKAFLIPTPGQFEQEYLARHLKLQRVAPFATQDEFEIEMLEQLNDYEGLAKLQDDAASLAFLIELTFSKVNENSDPIPNSLST</sequence>
<comment type="caution">
    <text evidence="2">The sequence shown here is derived from an EMBL/GenBank/DDBJ whole genome shotgun (WGS) entry which is preliminary data.</text>
</comment>
<evidence type="ECO:0000259" key="1">
    <source>
        <dbReference type="Pfam" id="PF04101"/>
    </source>
</evidence>
<keyword evidence="3" id="KW-1185">Reference proteome</keyword>
<dbReference type="SUPFAM" id="SSF53756">
    <property type="entry name" value="UDP-Glycosyltransferase/glycogen phosphorylase"/>
    <property type="match status" value="1"/>
</dbReference>
<dbReference type="Gene3D" id="3.40.50.2000">
    <property type="entry name" value="Glycogen Phosphorylase B"/>
    <property type="match status" value="1"/>
</dbReference>